<keyword evidence="4" id="KW-0812">Transmembrane</keyword>
<evidence type="ECO:0000313" key="6">
    <source>
        <dbReference type="Proteomes" id="UP000051330"/>
    </source>
</evidence>
<comment type="similarity">
    <text evidence="1">Belongs to the glycosyltransferase 2 family.</text>
</comment>
<reference evidence="5 6" key="1">
    <citation type="journal article" date="2015" name="Genome Announc.">
        <title>Expanding the biotechnology potential of lactobacilli through comparative genomics of 213 strains and associated genera.</title>
        <authorList>
            <person name="Sun Z."/>
            <person name="Harris H.M."/>
            <person name="McCann A."/>
            <person name="Guo C."/>
            <person name="Argimon S."/>
            <person name="Zhang W."/>
            <person name="Yang X."/>
            <person name="Jeffery I.B."/>
            <person name="Cooney J.C."/>
            <person name="Kagawa T.F."/>
            <person name="Liu W."/>
            <person name="Song Y."/>
            <person name="Salvetti E."/>
            <person name="Wrobel A."/>
            <person name="Rasinkangas P."/>
            <person name="Parkhill J."/>
            <person name="Rea M.C."/>
            <person name="O'Sullivan O."/>
            <person name="Ritari J."/>
            <person name="Douillard F.P."/>
            <person name="Paul Ross R."/>
            <person name="Yang R."/>
            <person name="Briner A.E."/>
            <person name="Felis G.E."/>
            <person name="de Vos W.M."/>
            <person name="Barrangou R."/>
            <person name="Klaenhammer T.R."/>
            <person name="Caufield P.W."/>
            <person name="Cui Y."/>
            <person name="Zhang H."/>
            <person name="O'Toole P.W."/>
        </authorList>
    </citation>
    <scope>NUCLEOTIDE SEQUENCE [LARGE SCALE GENOMIC DNA]</scope>
    <source>
        <strain evidence="5 6">DSM 12744</strain>
    </source>
</reference>
<dbReference type="OrthoDB" id="9797391at2"/>
<keyword evidence="6" id="KW-1185">Reference proteome</keyword>
<keyword evidence="2" id="KW-0328">Glycosyltransferase</keyword>
<dbReference type="SUPFAM" id="SSF53448">
    <property type="entry name" value="Nucleotide-diphospho-sugar transferases"/>
    <property type="match status" value="1"/>
</dbReference>
<evidence type="ECO:0000256" key="3">
    <source>
        <dbReference type="ARBA" id="ARBA00022679"/>
    </source>
</evidence>
<name>A0A0R1NAU3_9LACO</name>
<evidence type="ECO:0000256" key="2">
    <source>
        <dbReference type="ARBA" id="ARBA00022676"/>
    </source>
</evidence>
<sequence length="474" mass="54622">MFHRFSRLDWGALSVFLLLVGGGTILILASVSYSFRPFIAHFGWPLFIIVIAISTWVLMLTMYYIFLMLFGFGKAKRDYPMMAPRSRFIILIPAHNEEAVIGATLAHLAKVDYPRQLYRVVVVSDQSTDRTAAIARDYGAQVVDTAQHKFRRIGVGKPAGLQYAVNELTKRDELKWADLVMVLDADNFTDINILRELDSQYQAKHFTAIQAYLDSKNDESLLTLGYAMSYWTMNRFFQLSKYRLGLDNSIGGTGFVVQTAWLMAHGGFRSRSLTEDLEMEIRIVESGGTVGWNHFTRIYDEKPERLRASMIQRYRWSRGHWYTAFHNLGPLLKHFFKTGDLRDLDQINYLFSMRQNLQYLLAVIFALSLGVSVLVPQHGAYPGWFIDVERSYFVPLTVLNWAILLEGFLPMVAGYFYDARGFNKRRWYMALKALVAFYYFSLTYLLVQIAGLVTFPNQRAWSHTAHGLTELKRV</sequence>
<keyword evidence="4" id="KW-1133">Transmembrane helix</keyword>
<feature type="transmembrane region" description="Helical" evidence="4">
    <location>
        <begin position="398"/>
        <end position="417"/>
    </location>
</feature>
<dbReference type="EMBL" id="AZEC01000001">
    <property type="protein sequence ID" value="KRL14666.1"/>
    <property type="molecule type" value="Genomic_DNA"/>
</dbReference>
<dbReference type="InterPro" id="IPR029044">
    <property type="entry name" value="Nucleotide-diphossugar_trans"/>
</dbReference>
<organism evidence="5 6">
    <name type="scientific">Schleiferilactobacillus perolens DSM 12744</name>
    <dbReference type="NCBI Taxonomy" id="1423792"/>
    <lineage>
        <taxon>Bacteria</taxon>
        <taxon>Bacillati</taxon>
        <taxon>Bacillota</taxon>
        <taxon>Bacilli</taxon>
        <taxon>Lactobacillales</taxon>
        <taxon>Lactobacillaceae</taxon>
        <taxon>Schleiferilactobacillus</taxon>
    </lineage>
</organism>
<dbReference type="GO" id="GO:0016757">
    <property type="term" value="F:glycosyltransferase activity"/>
    <property type="evidence" value="ECO:0007669"/>
    <property type="project" value="UniProtKB-KW"/>
</dbReference>
<dbReference type="Gene3D" id="3.90.550.10">
    <property type="entry name" value="Spore Coat Polysaccharide Biosynthesis Protein SpsA, Chain A"/>
    <property type="match status" value="1"/>
</dbReference>
<dbReference type="AlphaFoldDB" id="A0A0R1NAU3"/>
<accession>A0A0R1NAU3</accession>
<dbReference type="PANTHER" id="PTHR43630:SF1">
    <property type="entry name" value="POLY-BETA-1,6-N-ACETYL-D-GLUCOSAMINE SYNTHASE"/>
    <property type="match status" value="1"/>
</dbReference>
<feature type="transmembrane region" description="Helical" evidence="4">
    <location>
        <begin position="429"/>
        <end position="453"/>
    </location>
</feature>
<gene>
    <name evidence="5" type="ORF">FD09_GL000322</name>
</gene>
<dbReference type="PANTHER" id="PTHR43630">
    <property type="entry name" value="POLY-BETA-1,6-N-ACETYL-D-GLUCOSAMINE SYNTHASE"/>
    <property type="match status" value="1"/>
</dbReference>
<feature type="transmembrane region" description="Helical" evidence="4">
    <location>
        <begin position="359"/>
        <end position="378"/>
    </location>
</feature>
<dbReference type="RefSeq" id="WP_057817564.1">
    <property type="nucleotide sequence ID" value="NZ_AZEC01000001.1"/>
</dbReference>
<protein>
    <submittedName>
        <fullName evidence="5">Glycosyl transferase family protein</fullName>
    </submittedName>
</protein>
<dbReference type="CDD" id="cd06438">
    <property type="entry name" value="EpsO_like"/>
    <property type="match status" value="1"/>
</dbReference>
<feature type="transmembrane region" description="Helical" evidence="4">
    <location>
        <begin position="47"/>
        <end position="72"/>
    </location>
</feature>
<dbReference type="STRING" id="1423792.FD09_GL000322"/>
<proteinExistence type="inferred from homology"/>
<evidence type="ECO:0000256" key="1">
    <source>
        <dbReference type="ARBA" id="ARBA00006739"/>
    </source>
</evidence>
<evidence type="ECO:0000256" key="4">
    <source>
        <dbReference type="SAM" id="Phobius"/>
    </source>
</evidence>
<keyword evidence="4" id="KW-0472">Membrane</keyword>
<dbReference type="PATRIC" id="fig|1423792.3.peg.324"/>
<evidence type="ECO:0000313" key="5">
    <source>
        <dbReference type="EMBL" id="KRL14666.1"/>
    </source>
</evidence>
<dbReference type="Pfam" id="PF13641">
    <property type="entry name" value="Glyco_tranf_2_3"/>
    <property type="match status" value="1"/>
</dbReference>
<keyword evidence="3 5" id="KW-0808">Transferase</keyword>
<feature type="transmembrane region" description="Helical" evidence="4">
    <location>
        <begin position="12"/>
        <end position="35"/>
    </location>
</feature>
<dbReference type="Proteomes" id="UP000051330">
    <property type="component" value="Unassembled WGS sequence"/>
</dbReference>
<comment type="caution">
    <text evidence="5">The sequence shown here is derived from an EMBL/GenBank/DDBJ whole genome shotgun (WGS) entry which is preliminary data.</text>
</comment>